<accession>A0A1Y1S426</accession>
<keyword evidence="2" id="KW-1185">Reference proteome</keyword>
<evidence type="ECO:0000313" key="2">
    <source>
        <dbReference type="Proteomes" id="UP000192639"/>
    </source>
</evidence>
<dbReference type="OrthoDB" id="2192933at2759"/>
<evidence type="ECO:0000313" key="1">
    <source>
        <dbReference type="EMBL" id="ORD93108.1"/>
    </source>
</evidence>
<dbReference type="VEuPathDB" id="MicrosporidiaDB:ECANGB1_1236"/>
<gene>
    <name evidence="1" type="ORF">ECANGB1_1236</name>
</gene>
<dbReference type="AlphaFoldDB" id="A0A1Y1S426"/>
<reference evidence="1 2" key="1">
    <citation type="journal article" date="2017" name="Environ. Microbiol.">
        <title>Decay of the glycolytic pathway and adaptation to intranuclear parasitism within Enterocytozoonidae microsporidia.</title>
        <authorList>
            <person name="Wiredu Boakye D."/>
            <person name="Jaroenlak P."/>
            <person name="Prachumwat A."/>
            <person name="Williams T.A."/>
            <person name="Bateman K.S."/>
            <person name="Itsathitphaisarn O."/>
            <person name="Sritunyalucksana K."/>
            <person name="Paszkiewicz K.H."/>
            <person name="Moore K.A."/>
            <person name="Stentiford G.D."/>
            <person name="Williams B.A."/>
        </authorList>
    </citation>
    <scope>NUCLEOTIDE SEQUENCE [LARGE SCALE GENOMIC DNA]</scope>
    <source>
        <strain evidence="1 2">GB1</strain>
    </source>
</reference>
<sequence length="72" mass="8651">MHSVKLNHDFMLNNMCMNIEYKDKAIVGYREFNDSFLEIYKIQLQSPVHISYSSELLLIYEHSYLKIYDIAE</sequence>
<organism evidence="1 2">
    <name type="scientific">Enterospora canceri</name>
    <dbReference type="NCBI Taxonomy" id="1081671"/>
    <lineage>
        <taxon>Eukaryota</taxon>
        <taxon>Fungi</taxon>
        <taxon>Fungi incertae sedis</taxon>
        <taxon>Microsporidia</taxon>
        <taxon>Enterocytozoonidae</taxon>
        <taxon>Enterospora</taxon>
    </lineage>
</organism>
<name>A0A1Y1S426_9MICR</name>
<dbReference type="Proteomes" id="UP000192639">
    <property type="component" value="Unassembled WGS sequence"/>
</dbReference>
<dbReference type="EMBL" id="LWDP01000209">
    <property type="protein sequence ID" value="ORD93108.1"/>
    <property type="molecule type" value="Genomic_DNA"/>
</dbReference>
<comment type="caution">
    <text evidence="1">The sequence shown here is derived from an EMBL/GenBank/DDBJ whole genome shotgun (WGS) entry which is preliminary data.</text>
</comment>
<protein>
    <submittedName>
        <fullName evidence="1">Uncharacterized protein</fullName>
    </submittedName>
</protein>
<proteinExistence type="predicted"/>